<comment type="caution">
    <text evidence="1">The sequence shown here is derived from an EMBL/GenBank/DDBJ whole genome shotgun (WGS) entry which is preliminary data.</text>
</comment>
<name>A0A0F9LFA0_9ZZZZ</name>
<proteinExistence type="predicted"/>
<dbReference type="EMBL" id="LAZR01011218">
    <property type="protein sequence ID" value="KKM62835.1"/>
    <property type="molecule type" value="Genomic_DNA"/>
</dbReference>
<evidence type="ECO:0000313" key="1">
    <source>
        <dbReference type="EMBL" id="KKM62835.1"/>
    </source>
</evidence>
<gene>
    <name evidence="1" type="ORF">LCGC14_1517710</name>
</gene>
<dbReference type="AlphaFoldDB" id="A0A0F9LFA0"/>
<accession>A0A0F9LFA0</accession>
<organism evidence="1">
    <name type="scientific">marine sediment metagenome</name>
    <dbReference type="NCBI Taxonomy" id="412755"/>
    <lineage>
        <taxon>unclassified sequences</taxon>
        <taxon>metagenomes</taxon>
        <taxon>ecological metagenomes</taxon>
    </lineage>
</organism>
<sequence length="48" mass="5821">MRSDDNLLRCPKCGFGVYTQARNRHCARCDTLMVYIKKIEKKRKRNRF</sequence>
<reference evidence="1" key="1">
    <citation type="journal article" date="2015" name="Nature">
        <title>Complex archaea that bridge the gap between prokaryotes and eukaryotes.</title>
        <authorList>
            <person name="Spang A."/>
            <person name="Saw J.H."/>
            <person name="Jorgensen S.L."/>
            <person name="Zaremba-Niedzwiedzka K."/>
            <person name="Martijn J."/>
            <person name="Lind A.E."/>
            <person name="van Eijk R."/>
            <person name="Schleper C."/>
            <person name="Guy L."/>
            <person name="Ettema T.J."/>
        </authorList>
    </citation>
    <scope>NUCLEOTIDE SEQUENCE</scope>
</reference>
<protein>
    <submittedName>
        <fullName evidence="1">Uncharacterized protein</fullName>
    </submittedName>
</protein>